<reference evidence="1" key="1">
    <citation type="submission" date="2022-03" db="EMBL/GenBank/DDBJ databases">
        <authorList>
            <person name="Sayadi A."/>
        </authorList>
    </citation>
    <scope>NUCLEOTIDE SEQUENCE</scope>
</reference>
<dbReference type="EMBL" id="CAKOFQ010008046">
    <property type="protein sequence ID" value="CAH2011186.1"/>
    <property type="molecule type" value="Genomic_DNA"/>
</dbReference>
<keyword evidence="2" id="KW-1185">Reference proteome</keyword>
<comment type="caution">
    <text evidence="1">The sequence shown here is derived from an EMBL/GenBank/DDBJ whole genome shotgun (WGS) entry which is preliminary data.</text>
</comment>
<protein>
    <submittedName>
        <fullName evidence="1">Uncharacterized protein</fullName>
    </submittedName>
</protein>
<organism evidence="1 2">
    <name type="scientific">Acanthoscelides obtectus</name>
    <name type="common">Bean weevil</name>
    <name type="synonym">Bruchus obtectus</name>
    <dbReference type="NCBI Taxonomy" id="200917"/>
    <lineage>
        <taxon>Eukaryota</taxon>
        <taxon>Metazoa</taxon>
        <taxon>Ecdysozoa</taxon>
        <taxon>Arthropoda</taxon>
        <taxon>Hexapoda</taxon>
        <taxon>Insecta</taxon>
        <taxon>Pterygota</taxon>
        <taxon>Neoptera</taxon>
        <taxon>Endopterygota</taxon>
        <taxon>Coleoptera</taxon>
        <taxon>Polyphaga</taxon>
        <taxon>Cucujiformia</taxon>
        <taxon>Chrysomeloidea</taxon>
        <taxon>Chrysomelidae</taxon>
        <taxon>Bruchinae</taxon>
        <taxon>Bruchini</taxon>
        <taxon>Acanthoscelides</taxon>
    </lineage>
</organism>
<accession>A0A9P0MEY1</accession>
<dbReference type="AlphaFoldDB" id="A0A9P0MEY1"/>
<sequence>MSGSFLEILLVDLQKTPDVEAVTTFAGFVHGNEKKNVLSCYNFSSYPRQNTILAVCPGRPDESPDAVSDLSNLRRRGALARRVFSMAWAGLARRRGVVIHLTYLLMSRHDPHTFESHSKKRKYKLGNTLVVGYTFKQSQVKLKYQQQFRLVETEVVGKYRCTYVRCLQ</sequence>
<name>A0A9P0MEY1_ACAOB</name>
<evidence type="ECO:0000313" key="1">
    <source>
        <dbReference type="EMBL" id="CAH2011186.1"/>
    </source>
</evidence>
<gene>
    <name evidence="1" type="ORF">ACAOBT_LOCUS32022</name>
</gene>
<proteinExistence type="predicted"/>
<evidence type="ECO:0000313" key="2">
    <source>
        <dbReference type="Proteomes" id="UP001152888"/>
    </source>
</evidence>
<dbReference type="Proteomes" id="UP001152888">
    <property type="component" value="Unassembled WGS sequence"/>
</dbReference>